<name>A0AAV4HK51_9GAST</name>
<sequence>MLLKVTPINSNPNSTPNTIHHKAPVEIYFFLSFFFVAADVFTDGGNDDGDYDDNVDDYATYVDDDDDDDDEDVVTVTDLVTVLCMWNRKLLTKMFSDLVYLSHSRFHNVHNFIPPVASFVFFFSVWLLMLMLRFPLVNDNDDDDAYYYDDFATHVDDDDDDKDYDKIWAVDDVDAGEA</sequence>
<dbReference type="Proteomes" id="UP000762676">
    <property type="component" value="Unassembled WGS sequence"/>
</dbReference>
<proteinExistence type="predicted"/>
<keyword evidence="3" id="KW-1185">Reference proteome</keyword>
<feature type="transmembrane region" description="Helical" evidence="1">
    <location>
        <begin position="112"/>
        <end position="132"/>
    </location>
</feature>
<keyword evidence="1" id="KW-1133">Transmembrane helix</keyword>
<evidence type="ECO:0008006" key="4">
    <source>
        <dbReference type="Google" id="ProtNLM"/>
    </source>
</evidence>
<accession>A0AAV4HK51</accession>
<evidence type="ECO:0000313" key="3">
    <source>
        <dbReference type="Proteomes" id="UP000762676"/>
    </source>
</evidence>
<comment type="caution">
    <text evidence="2">The sequence shown here is derived from an EMBL/GenBank/DDBJ whole genome shotgun (WGS) entry which is preliminary data.</text>
</comment>
<evidence type="ECO:0000313" key="2">
    <source>
        <dbReference type="EMBL" id="GFR98069.1"/>
    </source>
</evidence>
<dbReference type="AlphaFoldDB" id="A0AAV4HK51"/>
<reference evidence="2 3" key="1">
    <citation type="journal article" date="2021" name="Elife">
        <title>Chloroplast acquisition without the gene transfer in kleptoplastic sea slugs, Plakobranchus ocellatus.</title>
        <authorList>
            <person name="Maeda T."/>
            <person name="Takahashi S."/>
            <person name="Yoshida T."/>
            <person name="Shimamura S."/>
            <person name="Takaki Y."/>
            <person name="Nagai Y."/>
            <person name="Toyoda A."/>
            <person name="Suzuki Y."/>
            <person name="Arimoto A."/>
            <person name="Ishii H."/>
            <person name="Satoh N."/>
            <person name="Nishiyama T."/>
            <person name="Hasebe M."/>
            <person name="Maruyama T."/>
            <person name="Minagawa J."/>
            <person name="Obokata J."/>
            <person name="Shigenobu S."/>
        </authorList>
    </citation>
    <scope>NUCLEOTIDE SEQUENCE [LARGE SCALE GENOMIC DNA]</scope>
</reference>
<evidence type="ECO:0000256" key="1">
    <source>
        <dbReference type="SAM" id="Phobius"/>
    </source>
</evidence>
<dbReference type="EMBL" id="BMAT01005664">
    <property type="protein sequence ID" value="GFR98069.1"/>
    <property type="molecule type" value="Genomic_DNA"/>
</dbReference>
<keyword evidence="1" id="KW-0812">Transmembrane</keyword>
<keyword evidence="1" id="KW-0472">Membrane</keyword>
<organism evidence="2 3">
    <name type="scientific">Elysia marginata</name>
    <dbReference type="NCBI Taxonomy" id="1093978"/>
    <lineage>
        <taxon>Eukaryota</taxon>
        <taxon>Metazoa</taxon>
        <taxon>Spiralia</taxon>
        <taxon>Lophotrochozoa</taxon>
        <taxon>Mollusca</taxon>
        <taxon>Gastropoda</taxon>
        <taxon>Heterobranchia</taxon>
        <taxon>Euthyneura</taxon>
        <taxon>Panpulmonata</taxon>
        <taxon>Sacoglossa</taxon>
        <taxon>Placobranchoidea</taxon>
        <taxon>Plakobranchidae</taxon>
        <taxon>Elysia</taxon>
    </lineage>
</organism>
<protein>
    <recommendedName>
        <fullName evidence="4">Transmembrane protein</fullName>
    </recommendedName>
</protein>
<gene>
    <name evidence="2" type="ORF">ElyMa_002761200</name>
</gene>